<gene>
    <name evidence="4" type="ORF">CAL29_19595</name>
</gene>
<dbReference type="RefSeq" id="WP_094854692.1">
    <property type="nucleotide sequence ID" value="NZ_NEVM01000005.1"/>
</dbReference>
<feature type="domain" description="YhdP central" evidence="3">
    <location>
        <begin position="147"/>
        <end position="372"/>
    </location>
</feature>
<dbReference type="NCBIfam" id="TIGR02099">
    <property type="entry name" value="YhdP family protein"/>
    <property type="match status" value="1"/>
</dbReference>
<feature type="domain" description="YhdP central" evidence="3">
    <location>
        <begin position="1"/>
        <end position="82"/>
    </location>
</feature>
<feature type="compositionally biased region" description="Polar residues" evidence="1">
    <location>
        <begin position="1290"/>
        <end position="1300"/>
    </location>
</feature>
<dbReference type="Pfam" id="PF13116">
    <property type="entry name" value="YhdP"/>
    <property type="match status" value="3"/>
</dbReference>
<reference evidence="5" key="1">
    <citation type="submission" date="2017-05" db="EMBL/GenBank/DDBJ databases">
        <title>Complete and WGS of Bordetella genogroups.</title>
        <authorList>
            <person name="Spilker T."/>
            <person name="Lipuma J."/>
        </authorList>
    </citation>
    <scope>NUCLEOTIDE SEQUENCE [LARGE SCALE GENOMIC DNA]</scope>
    <source>
        <strain evidence="5">AU16122</strain>
    </source>
</reference>
<evidence type="ECO:0000313" key="5">
    <source>
        <dbReference type="Proteomes" id="UP000216020"/>
    </source>
</evidence>
<feature type="region of interest" description="Disordered" evidence="1">
    <location>
        <begin position="88"/>
        <end position="134"/>
    </location>
</feature>
<dbReference type="InterPro" id="IPR025263">
    <property type="entry name" value="YhdP_central"/>
</dbReference>
<dbReference type="PANTHER" id="PTHR38690:SF1">
    <property type="entry name" value="PROTEASE"/>
    <property type="match status" value="1"/>
</dbReference>
<keyword evidence="2" id="KW-0472">Membrane</keyword>
<keyword evidence="5" id="KW-1185">Reference proteome</keyword>
<evidence type="ECO:0000259" key="3">
    <source>
        <dbReference type="Pfam" id="PF13116"/>
    </source>
</evidence>
<sequence length="1300" mass="138316">MHFSFKILRILMWIVWAVYFVAAVALLGMRYLVLPRIDQWRPQIEEYTSQAIGARVEIGEISADWYGLNPRLNLGDVRIYEAPAASGHGGSPADGSLAGASSTGGSSAVGESARGQQAGNAPAAAAPGAEAGPAPAYPPGTPFISAPTTPVLSLPSVQAVVAWRSLFDRVPRLVSLRADGLDLTLRRDRDNRLWVAGQAVDLGAHDDGPLLDTPAVRWLARQHEIALKHVTVRWQDELRGTPDLVVRDASLAVLNGLLTHRFALRAQLPPALGRSVDLRAELERSLFVRDGRNLDNWHGQVYGEVVDVDPAAWSPWVRLPPTGGRLAARAWLQVDGRRLGSVTGDVFARGVGWQWGGDAKVAADSVRLHVDGLPGDVWNRVQGLAMSQSGGAPSQRPSPLGAAAAVPKGLALQVQARSVIADLPGVLQESHLALDRLDLDAVARRGDDDVLGVDVRQAAVRNADLDLSLQGHWREAGKTLAGTADLTGKLARLRLDALYRYLPMTVTEEARDWLQRGLRAGDAHDAGIVIQGDLDDFPFTQPAASGKFHIGGTYAGATVDYAPAQDKRKGWPAVAGLNGNFAIDGAALTMDAAPGGILQPPDDGAVPIALHGIKAAIPNMEHHAELSLDAETSGPLATYLATTRASPLGGLLNNLLDDARGTGDASLAMALRVPLLHPEETKVDGTVSFNNNEFAMFPQLPPLQQVRGQLAFTEQDVSARALQGQILGGPLRIDGSLLDSRNGLRFQGTLNGASLSQLFRAKSMARISGKTDYRARLLYLPGGNIDVSLESDLVGLALDMPAPVGKRAATALPLKLQWSPAQTPGARNRVWLTGSVGQNINVLLERDPADRRAYFARGAVGANLPATLPDQGFTLKLNLPELDADAWQDLIDGFAPTPAPASARGAATRRAAAAGPSQPLLPPVNLIVVQTPTLHMSGLTLNDLTLNAARPVDMQWRVDIQSRQAAGSLSWREASGSVAGKVTGRFKYLSFGDENDSNTASDALAKTDELSDIPAVDLQADSLRLYGKDVGALQVLGTNLERGRRWQLDKLRIANDDATLDAKGAWRLSGAERGLTVDASVQFKDVGKLLARLGKPDTVANGSGSTSGTLTWNDLPWTHDLANIEGKVKVSLDKGRFVHVNSRTARLLELLSLQSVNRLARLDFNPVNLLRDGFPFDTIRGHIALSKGVAHTEDYKVAGPVASIILAGDTNIIDETWNLKAVVVPNIDASGAAVATAFVNPLLGLGAFLGQLILKHPLASALTSEYAVTGNWNDPKVAPIDSSHKPDATPKSTTSPSVEG</sequence>
<feature type="compositionally biased region" description="Low complexity" evidence="1">
    <location>
        <begin position="93"/>
        <end position="134"/>
    </location>
</feature>
<evidence type="ECO:0000256" key="1">
    <source>
        <dbReference type="SAM" id="MobiDB-lite"/>
    </source>
</evidence>
<keyword evidence="2" id="KW-0812">Transmembrane</keyword>
<name>A0A261S024_9BORD</name>
<evidence type="ECO:0000256" key="2">
    <source>
        <dbReference type="SAM" id="Phobius"/>
    </source>
</evidence>
<proteinExistence type="predicted"/>
<dbReference type="InterPro" id="IPR011836">
    <property type="entry name" value="YhdP"/>
</dbReference>
<protein>
    <submittedName>
        <fullName evidence="4">TIGR02099 family protein</fullName>
    </submittedName>
</protein>
<dbReference type="OrthoDB" id="8521382at2"/>
<dbReference type="PANTHER" id="PTHR38690">
    <property type="entry name" value="PROTEASE-RELATED"/>
    <property type="match status" value="1"/>
</dbReference>
<dbReference type="EMBL" id="NEVM01000005">
    <property type="protein sequence ID" value="OZI30262.1"/>
    <property type="molecule type" value="Genomic_DNA"/>
</dbReference>
<accession>A0A261S024</accession>
<dbReference type="Proteomes" id="UP000216020">
    <property type="component" value="Unassembled WGS sequence"/>
</dbReference>
<feature type="region of interest" description="Disordered" evidence="1">
    <location>
        <begin position="1277"/>
        <end position="1300"/>
    </location>
</feature>
<feature type="domain" description="YhdP central" evidence="3">
    <location>
        <begin position="377"/>
        <end position="1277"/>
    </location>
</feature>
<evidence type="ECO:0000313" key="4">
    <source>
        <dbReference type="EMBL" id="OZI30262.1"/>
    </source>
</evidence>
<feature type="transmembrane region" description="Helical" evidence="2">
    <location>
        <begin position="12"/>
        <end position="33"/>
    </location>
</feature>
<organism evidence="4 5">
    <name type="scientific">Bordetella genomosp. 10</name>
    <dbReference type="NCBI Taxonomy" id="1416804"/>
    <lineage>
        <taxon>Bacteria</taxon>
        <taxon>Pseudomonadati</taxon>
        <taxon>Pseudomonadota</taxon>
        <taxon>Betaproteobacteria</taxon>
        <taxon>Burkholderiales</taxon>
        <taxon>Alcaligenaceae</taxon>
        <taxon>Bordetella</taxon>
    </lineage>
</organism>
<comment type="caution">
    <text evidence="4">The sequence shown here is derived from an EMBL/GenBank/DDBJ whole genome shotgun (WGS) entry which is preliminary data.</text>
</comment>
<keyword evidence="2" id="KW-1133">Transmembrane helix</keyword>